<dbReference type="CDD" id="cd01949">
    <property type="entry name" value="GGDEF"/>
    <property type="match status" value="1"/>
</dbReference>
<proteinExistence type="predicted"/>
<feature type="domain" description="EAL" evidence="2">
    <location>
        <begin position="522"/>
        <end position="775"/>
    </location>
</feature>
<dbReference type="InterPro" id="IPR052155">
    <property type="entry name" value="Biofilm_reg_signaling"/>
</dbReference>
<keyword evidence="1" id="KW-0812">Transmembrane</keyword>
<dbReference type="SUPFAM" id="SSF55073">
    <property type="entry name" value="Nucleotide cyclase"/>
    <property type="match status" value="1"/>
</dbReference>
<dbReference type="Pfam" id="PF00563">
    <property type="entry name" value="EAL"/>
    <property type="match status" value="1"/>
</dbReference>
<dbReference type="STRING" id="1129793.GPLA_3927"/>
<dbReference type="Gene3D" id="3.20.20.450">
    <property type="entry name" value="EAL domain"/>
    <property type="match status" value="1"/>
</dbReference>
<dbReference type="InterPro" id="IPR000160">
    <property type="entry name" value="GGDEF_dom"/>
</dbReference>
<dbReference type="SMART" id="SM00304">
    <property type="entry name" value="HAMP"/>
    <property type="match status" value="1"/>
</dbReference>
<dbReference type="Pfam" id="PF00990">
    <property type="entry name" value="GGDEF"/>
    <property type="match status" value="1"/>
</dbReference>
<feature type="domain" description="HAMP" evidence="3">
    <location>
        <begin position="296"/>
        <end position="348"/>
    </location>
</feature>
<dbReference type="InterPro" id="IPR001633">
    <property type="entry name" value="EAL_dom"/>
</dbReference>
<dbReference type="InterPro" id="IPR035919">
    <property type="entry name" value="EAL_sf"/>
</dbReference>
<name>K6ZFM3_9ALTE</name>
<sequence length="781" mass="86717">MSNGKTFLKTSLQMRMSFIFLLLLTIIVLVTLYFVQRATYKHSSAQLLSHIQTSASVVRDNLQNRANALDNGMNTLAKDFSIKQLIATAEDDQHSLQSAMMNYQSRLGADIYWVLGPDLSLLVSSSDASHSSINAPLFSTPELHWYEYQGQYYLMRATAVRFVENSTQINAWVVMGVKAKNLFSQHLVDLTNMQISLISVDKGLLLGATQGTPFSDNAMLSKIALAQGLHRLSLSSANIIYSAVEMGAWNNTAVFAILSTDEDDAFLSSQSLIGQLVFILLAAAALALIGATLLSREVTKPLHQLIGAARRMRAGEYVETFPSANTLEVESLSSAFGEMQQGIKDREEQIHHLAYFDELTNIPNRIQFSNHISDMISQKPDCQLMVLMFDVDRFKDINDTLGHDLGDELLIAIARRLHNYAHNSGFCARLGGDEYALVCHQTPDLSPEDAAYQLSQVFEQAFKIENVVLDVDCSIGIALYPQHAQSLQGLMQCADIAMYSCKDQHNHFALYSKALNKHSVVRLSLMSELKGALAEGQLELHYQPKLSIDKGEIETLECLIRWYHPVHGFVPPDDFIPLAEQTWAIRHVTQWALRTACQQLKNWRNDGYHFGVAVNISAIDLVDMSLPSSIAELLREFDIPASALTMEVTESAVMSDAKNALKALNTLRTMGISLSIDDFGTGYSSMAQLKKMPVDELKIDKAFVLDLAQNQEDRVMVKTLVSLAQNLGLTTVAEGVEDLATLEFLREVGCTKAQGYYLTKALPAEALTLWYENFSRNGLAS</sequence>
<dbReference type="PROSITE" id="PS50883">
    <property type="entry name" value="EAL"/>
    <property type="match status" value="1"/>
</dbReference>
<evidence type="ECO:0000313" key="5">
    <source>
        <dbReference type="EMBL" id="GAC34806.1"/>
    </source>
</evidence>
<dbReference type="GO" id="GO:0016020">
    <property type="term" value="C:membrane"/>
    <property type="evidence" value="ECO:0007669"/>
    <property type="project" value="InterPro"/>
</dbReference>
<dbReference type="CDD" id="cd06225">
    <property type="entry name" value="HAMP"/>
    <property type="match status" value="1"/>
</dbReference>
<dbReference type="PANTHER" id="PTHR44757:SF2">
    <property type="entry name" value="BIOFILM ARCHITECTURE MAINTENANCE PROTEIN MBAA"/>
    <property type="match status" value="1"/>
</dbReference>
<evidence type="ECO:0000256" key="1">
    <source>
        <dbReference type="SAM" id="Phobius"/>
    </source>
</evidence>
<dbReference type="InterPro" id="IPR003660">
    <property type="entry name" value="HAMP_dom"/>
</dbReference>
<dbReference type="GO" id="GO:0007165">
    <property type="term" value="P:signal transduction"/>
    <property type="evidence" value="ECO:0007669"/>
    <property type="project" value="InterPro"/>
</dbReference>
<keyword evidence="1" id="KW-1133">Transmembrane helix</keyword>
<dbReference type="Gene3D" id="3.30.70.270">
    <property type="match status" value="1"/>
</dbReference>
<protein>
    <submittedName>
        <fullName evidence="5">Diguanylate cyclase/phosphodiesterase</fullName>
    </submittedName>
</protein>
<gene>
    <name evidence="5" type="ORF">GPLA_3927</name>
</gene>
<dbReference type="CDD" id="cd01948">
    <property type="entry name" value="EAL"/>
    <property type="match status" value="1"/>
</dbReference>
<dbReference type="SUPFAM" id="SSF141868">
    <property type="entry name" value="EAL domain-like"/>
    <property type="match status" value="1"/>
</dbReference>
<dbReference type="EMBL" id="BAER01000117">
    <property type="protein sequence ID" value="GAC34806.1"/>
    <property type="molecule type" value="Genomic_DNA"/>
</dbReference>
<feature type="domain" description="GGDEF" evidence="4">
    <location>
        <begin position="382"/>
        <end position="513"/>
    </location>
</feature>
<dbReference type="PROSITE" id="PS50887">
    <property type="entry name" value="GGDEF"/>
    <property type="match status" value="1"/>
</dbReference>
<evidence type="ECO:0000259" key="3">
    <source>
        <dbReference type="PROSITE" id="PS50885"/>
    </source>
</evidence>
<dbReference type="PANTHER" id="PTHR44757">
    <property type="entry name" value="DIGUANYLATE CYCLASE DGCP"/>
    <property type="match status" value="1"/>
</dbReference>
<dbReference type="SMART" id="SM00052">
    <property type="entry name" value="EAL"/>
    <property type="match status" value="1"/>
</dbReference>
<reference evidence="6" key="1">
    <citation type="journal article" date="2014" name="Environ. Microbiol.">
        <title>Comparative genomics of the marine bacterial genus Glaciecola reveals the high degree of genomic diversity and genomic characteristic for cold adaptation.</title>
        <authorList>
            <person name="Qin Q.L."/>
            <person name="Xie B.B."/>
            <person name="Yu Y."/>
            <person name="Shu Y.L."/>
            <person name="Rong J.C."/>
            <person name="Zhang Y.J."/>
            <person name="Zhao D.L."/>
            <person name="Chen X.L."/>
            <person name="Zhang X.Y."/>
            <person name="Chen B."/>
            <person name="Zhou B.C."/>
            <person name="Zhang Y.Z."/>
        </authorList>
    </citation>
    <scope>NUCLEOTIDE SEQUENCE [LARGE SCALE GENOMIC DNA]</scope>
    <source>
        <strain evidence="6">LMG 21857</strain>
    </source>
</reference>
<accession>K6ZFM3</accession>
<dbReference type="SMART" id="SM00267">
    <property type="entry name" value="GGDEF"/>
    <property type="match status" value="1"/>
</dbReference>
<evidence type="ECO:0000313" key="6">
    <source>
        <dbReference type="Proteomes" id="UP000006322"/>
    </source>
</evidence>
<dbReference type="Pfam" id="PF00672">
    <property type="entry name" value="HAMP"/>
    <property type="match status" value="1"/>
</dbReference>
<keyword evidence="6" id="KW-1185">Reference proteome</keyword>
<dbReference type="Gene3D" id="6.10.340.10">
    <property type="match status" value="1"/>
</dbReference>
<dbReference type="NCBIfam" id="TIGR00254">
    <property type="entry name" value="GGDEF"/>
    <property type="match status" value="1"/>
</dbReference>
<feature type="transmembrane region" description="Helical" evidence="1">
    <location>
        <begin position="272"/>
        <end position="294"/>
    </location>
</feature>
<comment type="caution">
    <text evidence="5">The sequence shown here is derived from an EMBL/GenBank/DDBJ whole genome shotgun (WGS) entry which is preliminary data.</text>
</comment>
<keyword evidence="1" id="KW-0472">Membrane</keyword>
<evidence type="ECO:0000259" key="4">
    <source>
        <dbReference type="PROSITE" id="PS50887"/>
    </source>
</evidence>
<dbReference type="PROSITE" id="PS50885">
    <property type="entry name" value="HAMP"/>
    <property type="match status" value="1"/>
</dbReference>
<dbReference type="Proteomes" id="UP000006322">
    <property type="component" value="Unassembled WGS sequence"/>
</dbReference>
<dbReference type="InterPro" id="IPR029787">
    <property type="entry name" value="Nucleotide_cyclase"/>
</dbReference>
<dbReference type="InterPro" id="IPR043128">
    <property type="entry name" value="Rev_trsase/Diguanyl_cyclase"/>
</dbReference>
<dbReference type="AlphaFoldDB" id="K6ZFM3"/>
<evidence type="ECO:0000259" key="2">
    <source>
        <dbReference type="PROSITE" id="PS50883"/>
    </source>
</evidence>
<organism evidence="5 6">
    <name type="scientific">Paraglaciecola polaris LMG 21857</name>
    <dbReference type="NCBI Taxonomy" id="1129793"/>
    <lineage>
        <taxon>Bacteria</taxon>
        <taxon>Pseudomonadati</taxon>
        <taxon>Pseudomonadota</taxon>
        <taxon>Gammaproteobacteria</taxon>
        <taxon>Alteromonadales</taxon>
        <taxon>Alteromonadaceae</taxon>
        <taxon>Paraglaciecola</taxon>
    </lineage>
</organism>